<dbReference type="InterPro" id="IPR036899">
    <property type="entry name" value="Ribosomal_uL13_sf"/>
</dbReference>
<reference evidence="5 6" key="2">
    <citation type="journal article" date="2020" name="Cell Rep.">
        <title>Acquisition and Adaptation of Ultra-small Parasitic Reduced Genome Bacteria to Mammalian Hosts.</title>
        <authorList>
            <person name="McLean J.S."/>
            <person name="Bor B."/>
            <person name="Kerns K.A."/>
            <person name="Liu Q."/>
            <person name="To T.T."/>
            <person name="Solden L."/>
            <person name="Hendrickson E.L."/>
            <person name="Wrighton K."/>
            <person name="Shi W."/>
            <person name="He X."/>
        </authorList>
    </citation>
    <scope>NUCLEOTIDE SEQUENCE [LARGE SCALE GENOMIC DNA]</scope>
    <source>
        <strain evidence="5 6">TM7_CMJM_G6_1_HOT_870</strain>
    </source>
</reference>
<dbReference type="PIRSF" id="PIRSF002181">
    <property type="entry name" value="Ribosomal_L13"/>
    <property type="match status" value="1"/>
</dbReference>
<dbReference type="PANTHER" id="PTHR11545">
    <property type="entry name" value="RIBOSOMAL PROTEIN L13"/>
    <property type="match status" value="1"/>
</dbReference>
<evidence type="ECO:0000313" key="5">
    <source>
        <dbReference type="EMBL" id="RYC72524.1"/>
    </source>
</evidence>
<dbReference type="Pfam" id="PF00572">
    <property type="entry name" value="Ribosomal_L13"/>
    <property type="match status" value="1"/>
</dbReference>
<dbReference type="HAMAP" id="MF_01366">
    <property type="entry name" value="Ribosomal_uL13"/>
    <property type="match status" value="1"/>
</dbReference>
<keyword evidence="2 4" id="KW-0689">Ribosomal protein</keyword>
<comment type="function">
    <text evidence="4">This protein is one of the early assembly proteins of the 50S ribosomal subunit, although it is not seen to bind rRNA by itself. It is important during the early stages of 50S assembly.</text>
</comment>
<dbReference type="EMBL" id="PRLK01000006">
    <property type="protein sequence ID" value="RYC72524.1"/>
    <property type="molecule type" value="Genomic_DNA"/>
</dbReference>
<evidence type="ECO:0000256" key="3">
    <source>
        <dbReference type="ARBA" id="ARBA00023274"/>
    </source>
</evidence>
<keyword evidence="3 4" id="KW-0687">Ribonucleoprotein</keyword>
<dbReference type="CDD" id="cd00392">
    <property type="entry name" value="Ribosomal_L13"/>
    <property type="match status" value="1"/>
</dbReference>
<evidence type="ECO:0000313" key="6">
    <source>
        <dbReference type="Proteomes" id="UP001190925"/>
    </source>
</evidence>
<dbReference type="PANTHER" id="PTHR11545:SF2">
    <property type="entry name" value="LARGE RIBOSOMAL SUBUNIT PROTEIN UL13M"/>
    <property type="match status" value="1"/>
</dbReference>
<keyword evidence="6" id="KW-1185">Reference proteome</keyword>
<dbReference type="SUPFAM" id="SSF52161">
    <property type="entry name" value="Ribosomal protein L13"/>
    <property type="match status" value="1"/>
</dbReference>
<dbReference type="Proteomes" id="UP001190925">
    <property type="component" value="Unassembled WGS sequence"/>
</dbReference>
<comment type="caution">
    <text evidence="5">The sequence shown here is derived from an EMBL/GenBank/DDBJ whole genome shotgun (WGS) entry which is preliminary data.</text>
</comment>
<proteinExistence type="inferred from homology"/>
<accession>A0ABY0FHS2</accession>
<organism evidence="5 6">
    <name type="scientific">Candidatus Nanogingivalis gingivitcus</name>
    <dbReference type="NCBI Taxonomy" id="2171992"/>
    <lineage>
        <taxon>Bacteria</taxon>
        <taxon>Candidatus Saccharimonadota</taxon>
        <taxon>Candidatus Nanosyncoccalia</taxon>
        <taxon>Candidatus Nanogingivales</taxon>
        <taxon>Candidatus Nanogingivalaceae</taxon>
        <taxon>Candidatus Nanogingivalis</taxon>
    </lineage>
</organism>
<evidence type="ECO:0000256" key="4">
    <source>
        <dbReference type="HAMAP-Rule" id="MF_01366"/>
    </source>
</evidence>
<reference evidence="5 6" key="1">
    <citation type="journal article" date="2018" name="bioRxiv">
        <title>Evidence of independent acquisition and adaption of ultra-small bacteria to human hosts across the highly diverse yet reduced genomes of the phylum Saccharibacteria.</title>
        <authorList>
            <person name="McLean J.S."/>
            <person name="Bor B."/>
            <person name="To T.T."/>
            <person name="Liu Q."/>
            <person name="Kearns K.A."/>
            <person name="Solden L.M."/>
            <person name="Wrighton K.C."/>
            <person name="He X."/>
            <person name="Shi W."/>
        </authorList>
    </citation>
    <scope>NUCLEOTIDE SEQUENCE [LARGE SCALE GENOMIC DNA]</scope>
    <source>
        <strain evidence="5 6">TM7_CMJM_G6_1_HOT_870</strain>
    </source>
</reference>
<name>A0ABY0FHS2_9BACT</name>
<dbReference type="InterPro" id="IPR005823">
    <property type="entry name" value="Ribosomal_uL13_bac-type"/>
</dbReference>
<evidence type="ECO:0000256" key="2">
    <source>
        <dbReference type="ARBA" id="ARBA00022980"/>
    </source>
</evidence>
<dbReference type="RefSeq" id="WP_129718853.1">
    <property type="nucleotide sequence ID" value="NZ_PRLK01000006.1"/>
</dbReference>
<evidence type="ECO:0000256" key="1">
    <source>
        <dbReference type="ARBA" id="ARBA00006227"/>
    </source>
</evidence>
<dbReference type="NCBIfam" id="TIGR01066">
    <property type="entry name" value="rplM_bact"/>
    <property type="match status" value="1"/>
</dbReference>
<comment type="subunit">
    <text evidence="4">Part of the 50S ribosomal subunit.</text>
</comment>
<sequence>MAVNAKTYSQKPVEVERRWVLIDAETAPTLGRLATEIATYLTGKNKVTYTPHTDGGDYVVVINAEKVKVTGNKEEDKMYYRHSGFPGGLKEASLKEVRVKDASMIIEKAVKGMLPKNKLQEERMKRLRVYNGSEHNHVAQKPEKVEVK</sequence>
<dbReference type="GO" id="GO:0005840">
    <property type="term" value="C:ribosome"/>
    <property type="evidence" value="ECO:0007669"/>
    <property type="project" value="UniProtKB-KW"/>
</dbReference>
<dbReference type="Gene3D" id="3.90.1180.10">
    <property type="entry name" value="Ribosomal protein L13"/>
    <property type="match status" value="1"/>
</dbReference>
<gene>
    <name evidence="4 5" type="primary">rplM</name>
    <name evidence="5" type="ORF">G6CMJM_00451</name>
</gene>
<protein>
    <recommendedName>
        <fullName evidence="4">Large ribosomal subunit protein uL13</fullName>
    </recommendedName>
</protein>
<comment type="similarity">
    <text evidence="1 4">Belongs to the universal ribosomal protein uL13 family.</text>
</comment>
<dbReference type="InterPro" id="IPR005822">
    <property type="entry name" value="Ribosomal_uL13"/>
</dbReference>